<keyword evidence="1" id="KW-0677">Repeat</keyword>
<dbReference type="SUPFAM" id="SSF48403">
    <property type="entry name" value="Ankyrin repeat"/>
    <property type="match status" value="1"/>
</dbReference>
<keyword evidence="6" id="KW-1185">Reference proteome</keyword>
<gene>
    <name evidence="5" type="ORF">ABIE13_005053</name>
</gene>
<evidence type="ECO:0000256" key="3">
    <source>
        <dbReference type="PROSITE-ProRule" id="PRU00023"/>
    </source>
</evidence>
<dbReference type="InterPro" id="IPR036770">
    <property type="entry name" value="Ankyrin_rpt-contain_sf"/>
</dbReference>
<name>A0ABV2QFV4_9BURK</name>
<dbReference type="InterPro" id="IPR002110">
    <property type="entry name" value="Ankyrin_rpt"/>
</dbReference>
<dbReference type="Pfam" id="PF12796">
    <property type="entry name" value="Ank_2"/>
    <property type="match status" value="1"/>
</dbReference>
<keyword evidence="2 3" id="KW-0040">ANK repeat</keyword>
<evidence type="ECO:0000313" key="6">
    <source>
        <dbReference type="Proteomes" id="UP001549320"/>
    </source>
</evidence>
<reference evidence="5 6" key="1">
    <citation type="submission" date="2024-06" db="EMBL/GenBank/DDBJ databases">
        <title>Sorghum-associated microbial communities from plants grown in Nebraska, USA.</title>
        <authorList>
            <person name="Schachtman D."/>
        </authorList>
    </citation>
    <scope>NUCLEOTIDE SEQUENCE [LARGE SCALE GENOMIC DNA]</scope>
    <source>
        <strain evidence="5 6">2709</strain>
    </source>
</reference>
<feature type="compositionally biased region" description="Low complexity" evidence="4">
    <location>
        <begin position="29"/>
        <end position="39"/>
    </location>
</feature>
<feature type="region of interest" description="Disordered" evidence="4">
    <location>
        <begin position="450"/>
        <end position="479"/>
    </location>
</feature>
<dbReference type="Gene3D" id="1.25.40.20">
    <property type="entry name" value="Ankyrin repeat-containing domain"/>
    <property type="match status" value="2"/>
</dbReference>
<evidence type="ECO:0000256" key="4">
    <source>
        <dbReference type="SAM" id="MobiDB-lite"/>
    </source>
</evidence>
<dbReference type="PROSITE" id="PS50297">
    <property type="entry name" value="ANK_REP_REGION"/>
    <property type="match status" value="2"/>
</dbReference>
<protein>
    <submittedName>
        <fullName evidence="5">Ankyrin repeat protein</fullName>
    </submittedName>
</protein>
<organism evidence="5 6">
    <name type="scientific">Ottowia thiooxydans</name>
    <dbReference type="NCBI Taxonomy" id="219182"/>
    <lineage>
        <taxon>Bacteria</taxon>
        <taxon>Pseudomonadati</taxon>
        <taxon>Pseudomonadota</taxon>
        <taxon>Betaproteobacteria</taxon>
        <taxon>Burkholderiales</taxon>
        <taxon>Comamonadaceae</taxon>
        <taxon>Ottowia</taxon>
    </lineage>
</organism>
<feature type="region of interest" description="Disordered" evidence="4">
    <location>
        <begin position="1"/>
        <end position="62"/>
    </location>
</feature>
<dbReference type="PANTHER" id="PTHR24198:SF165">
    <property type="entry name" value="ANKYRIN REPEAT-CONTAINING PROTEIN-RELATED"/>
    <property type="match status" value="1"/>
</dbReference>
<feature type="repeat" description="ANK" evidence="3">
    <location>
        <begin position="152"/>
        <end position="184"/>
    </location>
</feature>
<evidence type="ECO:0000313" key="5">
    <source>
        <dbReference type="EMBL" id="MET4579916.1"/>
    </source>
</evidence>
<feature type="compositionally biased region" description="Polar residues" evidence="4">
    <location>
        <begin position="9"/>
        <end position="28"/>
    </location>
</feature>
<dbReference type="SMART" id="SM00248">
    <property type="entry name" value="ANK"/>
    <property type="match status" value="7"/>
</dbReference>
<feature type="repeat" description="ANK" evidence="3">
    <location>
        <begin position="185"/>
        <end position="218"/>
    </location>
</feature>
<dbReference type="PANTHER" id="PTHR24198">
    <property type="entry name" value="ANKYRIN REPEAT AND PROTEIN KINASE DOMAIN-CONTAINING PROTEIN"/>
    <property type="match status" value="1"/>
</dbReference>
<dbReference type="RefSeq" id="WP_354448452.1">
    <property type="nucleotide sequence ID" value="NZ_JBEPSH010000012.1"/>
</dbReference>
<sequence length="479" mass="52765">MKESFVPDFNSSHGAVPYSTSLYPSGTRQPATSQPQTGSPTPPGPAHTTASPYGGRFQVGESNGALNTSLSHERFIFRQNDVSNYRGAATPIYHRGEEYLGRPLDEAMRQAVRESDANTLQTIHQQYPAQFSIQLSKLFSVGIPGFFAVNCEQRTVLMLAAERGDLNMVDCLLTLGAQVEQREGYGRTALMIAAKKGREDVVERLLKVVGINIDKCDSKGAPALVYAAVADQTDMVVLLLRHGAGSHNSALKDRALEAAISRQNWKMASLLMDHGATFQYSKSGRNDLSFLMEAISRQFPTFVQALIERGEDLEKTDLQGQTALMHAVSARGLDTANNGSLNTEQSADPYVRARLEDEAAREEGRRVKFQEMLEMLLKAGANVYAADRQGWTPLMHAASADSDAGAERMLDRMIDGIIDRTAPPAQPEQPAGHGVIRRFAELLEDDSDYERELRVRPPAFDSYGEDEMESLDPSHERRT</sequence>
<dbReference type="PROSITE" id="PS50088">
    <property type="entry name" value="ANK_REPEAT"/>
    <property type="match status" value="2"/>
</dbReference>
<proteinExistence type="predicted"/>
<dbReference type="Proteomes" id="UP001549320">
    <property type="component" value="Unassembled WGS sequence"/>
</dbReference>
<comment type="caution">
    <text evidence="5">The sequence shown here is derived from an EMBL/GenBank/DDBJ whole genome shotgun (WGS) entry which is preliminary data.</text>
</comment>
<evidence type="ECO:0000256" key="1">
    <source>
        <dbReference type="ARBA" id="ARBA00022737"/>
    </source>
</evidence>
<dbReference type="EMBL" id="JBEPSH010000012">
    <property type="protein sequence ID" value="MET4579916.1"/>
    <property type="molecule type" value="Genomic_DNA"/>
</dbReference>
<accession>A0ABV2QFV4</accession>
<evidence type="ECO:0000256" key="2">
    <source>
        <dbReference type="ARBA" id="ARBA00023043"/>
    </source>
</evidence>